<dbReference type="EMBL" id="AGSI01000001">
    <property type="protein sequence ID" value="EIE27436.1"/>
    <property type="molecule type" value="Genomic_DNA"/>
</dbReference>
<evidence type="ECO:0000313" key="1">
    <source>
        <dbReference type="EMBL" id="EIE27436.1"/>
    </source>
</evidence>
<dbReference type="GeneID" id="17045451"/>
<dbReference type="RefSeq" id="XP_005651980.1">
    <property type="nucleotide sequence ID" value="XM_005651923.1"/>
</dbReference>
<organism evidence="1 2">
    <name type="scientific">Coccomyxa subellipsoidea (strain C-169)</name>
    <name type="common">Green microalga</name>
    <dbReference type="NCBI Taxonomy" id="574566"/>
    <lineage>
        <taxon>Eukaryota</taxon>
        <taxon>Viridiplantae</taxon>
        <taxon>Chlorophyta</taxon>
        <taxon>core chlorophytes</taxon>
        <taxon>Trebouxiophyceae</taxon>
        <taxon>Trebouxiophyceae incertae sedis</taxon>
        <taxon>Coccomyxaceae</taxon>
        <taxon>Coccomyxa</taxon>
        <taxon>Coccomyxa subellipsoidea</taxon>
    </lineage>
</organism>
<gene>
    <name evidence="1" type="ORF">COCSUDRAFT_32006</name>
</gene>
<evidence type="ECO:0000313" key="2">
    <source>
        <dbReference type="Proteomes" id="UP000007264"/>
    </source>
</evidence>
<dbReference type="Proteomes" id="UP000007264">
    <property type="component" value="Unassembled WGS sequence"/>
</dbReference>
<protein>
    <submittedName>
        <fullName evidence="1">Uncharacterized protein</fullName>
    </submittedName>
</protein>
<accession>I0Z9W7</accession>
<reference evidence="1 2" key="1">
    <citation type="journal article" date="2012" name="Genome Biol.">
        <title>The genome of the polar eukaryotic microalga coccomyxa subellipsoidea reveals traits of cold adaptation.</title>
        <authorList>
            <person name="Blanc G."/>
            <person name="Agarkova I."/>
            <person name="Grimwood J."/>
            <person name="Kuo A."/>
            <person name="Brueggeman A."/>
            <person name="Dunigan D."/>
            <person name="Gurnon J."/>
            <person name="Ladunga I."/>
            <person name="Lindquist E."/>
            <person name="Lucas S."/>
            <person name="Pangilinan J."/>
            <person name="Proschold T."/>
            <person name="Salamov A."/>
            <person name="Schmutz J."/>
            <person name="Weeks D."/>
            <person name="Yamada T."/>
            <person name="Claverie J.M."/>
            <person name="Grigoriev I."/>
            <person name="Van Etten J."/>
            <person name="Lomsadze A."/>
            <person name="Borodovsky M."/>
        </authorList>
    </citation>
    <scope>NUCLEOTIDE SEQUENCE [LARGE SCALE GENOMIC DNA]</scope>
    <source>
        <strain evidence="1 2">C-169</strain>
    </source>
</reference>
<keyword evidence="2" id="KW-1185">Reference proteome</keyword>
<proteinExistence type="predicted"/>
<dbReference type="AlphaFoldDB" id="I0Z9W7"/>
<sequence length="65" mass="7615">MGAVICQLPPTLHRMAGFFRTLSMIYSDTRFCNAEVAGHFKFSRTKRENLRWLHGLIAWRRAIFS</sequence>
<comment type="caution">
    <text evidence="1">The sequence shown here is derived from an EMBL/GenBank/DDBJ whole genome shotgun (WGS) entry which is preliminary data.</text>
</comment>
<dbReference type="KEGG" id="csl:COCSUDRAFT_32006"/>
<name>I0Z9W7_COCSC</name>